<gene>
    <name evidence="1" type="ORF">BXYJ_LOCUS7667</name>
</gene>
<dbReference type="Gene3D" id="3.40.390.10">
    <property type="entry name" value="Collagenase (Catalytic Domain)"/>
    <property type="match status" value="1"/>
</dbReference>
<name>A0A1I7SBR0_BURXY</name>
<dbReference type="WBParaSite" id="BXY_1045900.1">
    <property type="protein sequence ID" value="BXY_1045900.1"/>
    <property type="gene ID" value="BXY_1045900"/>
</dbReference>
<reference evidence="4" key="1">
    <citation type="submission" date="2016-11" db="UniProtKB">
        <authorList>
            <consortium name="WormBaseParasite"/>
        </authorList>
    </citation>
    <scope>IDENTIFICATION</scope>
</reference>
<keyword evidence="3" id="KW-1185">Reference proteome</keyword>
<dbReference type="Proteomes" id="UP000659654">
    <property type="component" value="Unassembled WGS sequence"/>
</dbReference>
<organism evidence="2 4">
    <name type="scientific">Bursaphelenchus xylophilus</name>
    <name type="common">Pinewood nematode worm</name>
    <name type="synonym">Aphelenchoides xylophilus</name>
    <dbReference type="NCBI Taxonomy" id="6326"/>
    <lineage>
        <taxon>Eukaryota</taxon>
        <taxon>Metazoa</taxon>
        <taxon>Ecdysozoa</taxon>
        <taxon>Nematoda</taxon>
        <taxon>Chromadorea</taxon>
        <taxon>Rhabditida</taxon>
        <taxon>Tylenchina</taxon>
        <taxon>Tylenchomorpha</taxon>
        <taxon>Aphelenchoidea</taxon>
        <taxon>Aphelenchoididae</taxon>
        <taxon>Bursaphelenchus</taxon>
    </lineage>
</organism>
<accession>A0A1I7SBR0</accession>
<reference evidence="1" key="2">
    <citation type="submission" date="2020-09" db="EMBL/GenBank/DDBJ databases">
        <authorList>
            <person name="Kikuchi T."/>
        </authorList>
    </citation>
    <scope>NUCLEOTIDE SEQUENCE</scope>
    <source>
        <strain evidence="1">Ka4C1</strain>
    </source>
</reference>
<dbReference type="EMBL" id="CAJFDI010000003">
    <property type="protein sequence ID" value="CAD5222814.1"/>
    <property type="molecule type" value="Genomic_DNA"/>
</dbReference>
<dbReference type="SUPFAM" id="SSF55486">
    <property type="entry name" value="Metalloproteases ('zincins'), catalytic domain"/>
    <property type="match status" value="1"/>
</dbReference>
<dbReference type="EMBL" id="CAJFCV020000003">
    <property type="protein sequence ID" value="CAG9111196.1"/>
    <property type="molecule type" value="Genomic_DNA"/>
</dbReference>
<dbReference type="Proteomes" id="UP000582659">
    <property type="component" value="Unassembled WGS sequence"/>
</dbReference>
<sequence length="525" mass="61300">MEWLKILLYITVVHKINADVLSEKAAFFGEGLNYEENPCVNFPKFAAGDFPPNTTKVWKTKIAAEVLNTSRENEPAPVKKVREIYKKCKSDASLLKTPRIFNSPNKAKIAQQLKDYLDKNDFFDHKVFHQNYIPTLADMFNFGAAYFGEHLLRKRIYIPKPNTSTVDEHEVCRRTVPEAQRDGICKNLVAEIFGVPNAPENFGVVYFPGNAAHRRALILELQKFYESPADPGPFPDCEALIVESFPMIYKKILLDAKMPQNETEAFNEKHMIYATAIVQEYRRLIHFEFVPEEEKKRVDDFLNHLKFELIGHPTFQDDVFAQYFGNIDTESFWTKRHVNSIQPLIKFNVDKNKMAFYTNSLTEHTVFMAQDNNTYIAFGFEAVLPPYYHSEYPPYFVFSNYIFDFFGEYMSQVIHYAYVHYVANYGTGKPFDDEFTHSWSHEQLYFINLAQLIVLQKRQKGEDPFDENDKAWRIFKCTRAFSNAFHCPAGSKYHVTTDCDVLKGNYNWSEELDYYKKNESLVVKH</sequence>
<evidence type="ECO:0000313" key="3">
    <source>
        <dbReference type="Proteomes" id="UP000659654"/>
    </source>
</evidence>
<evidence type="ECO:0000313" key="4">
    <source>
        <dbReference type="WBParaSite" id="BXY_1045900.1"/>
    </source>
</evidence>
<dbReference type="AlphaFoldDB" id="A0A1I7SBR0"/>
<dbReference type="InterPro" id="IPR000718">
    <property type="entry name" value="Peptidase_M13"/>
</dbReference>
<dbReference type="Proteomes" id="UP000095284">
    <property type="component" value="Unplaced"/>
</dbReference>
<dbReference type="PROSITE" id="PS51885">
    <property type="entry name" value="NEPRILYSIN"/>
    <property type="match status" value="1"/>
</dbReference>
<dbReference type="GO" id="GO:0004222">
    <property type="term" value="F:metalloendopeptidase activity"/>
    <property type="evidence" value="ECO:0007669"/>
    <property type="project" value="InterPro"/>
</dbReference>
<evidence type="ECO:0000313" key="1">
    <source>
        <dbReference type="EMBL" id="CAD5222814.1"/>
    </source>
</evidence>
<proteinExistence type="predicted"/>
<dbReference type="GO" id="GO:0006508">
    <property type="term" value="P:proteolysis"/>
    <property type="evidence" value="ECO:0007669"/>
    <property type="project" value="InterPro"/>
</dbReference>
<dbReference type="InterPro" id="IPR024079">
    <property type="entry name" value="MetalloPept_cat_dom_sf"/>
</dbReference>
<evidence type="ECO:0000313" key="2">
    <source>
        <dbReference type="Proteomes" id="UP000095284"/>
    </source>
</evidence>
<dbReference type="OrthoDB" id="10571710at2759"/>
<protein>
    <submittedName>
        <fullName evidence="1">(pine wood nematode) hypothetical protein</fullName>
    </submittedName>
</protein>